<dbReference type="PANTHER" id="PTHR30290:SF64">
    <property type="entry name" value="ABC TRANSPORTER PERIPLASMIC BINDING PROTEIN"/>
    <property type="match status" value="1"/>
</dbReference>
<dbReference type="CDD" id="cd08497">
    <property type="entry name" value="MbnE-like"/>
    <property type="match status" value="1"/>
</dbReference>
<organism evidence="6 7">
    <name type="scientific">Rhizobium oryzicola</name>
    <dbReference type="NCBI Taxonomy" id="1232668"/>
    <lineage>
        <taxon>Bacteria</taxon>
        <taxon>Pseudomonadati</taxon>
        <taxon>Pseudomonadota</taxon>
        <taxon>Alphaproteobacteria</taxon>
        <taxon>Hyphomicrobiales</taxon>
        <taxon>Rhizobiaceae</taxon>
        <taxon>Rhizobium/Agrobacterium group</taxon>
        <taxon>Rhizobium</taxon>
    </lineage>
</organism>
<evidence type="ECO:0000313" key="7">
    <source>
        <dbReference type="Proteomes" id="UP001169006"/>
    </source>
</evidence>
<sequence>MRHLITFLVAFAWLGTSAFAEPVHGIAMHGKPALGPDFKNLPYVNPNVKKGGRITYGVVGTFDSLNPFVLKGMRTTARGVWDPEIGNLMYEPLMQRSADEPFTLYGLLAESAEWDDERTFIQFNLNPKAHWQDGQPVTADDVIFTFNLLKDKGRPPFDSRLAAVAKMEKIGERSVRFTFNDKATRETPLILAASTPILPKHAIDTATFDKGGLNPVIGSGPYTIASIQPGEKITWKRDPNYWGKDVPIKVGFDNYDEISVLYFLQVTTLFEAFKKGEVDFYPEGDAINGNPDAAHWGQAYDFPAAQRGDIVKEIFEPRLPTGMFGLVFNTRRLVFADQRVREGLSYALDFEWMNRNILGGTFKRTQSFWQNSALGAYGNAADDREKKLLGETAKKLPPALLAGTYRMPETDGTGSDRKVLRQTVDLLRQAGYNIKDGKMLDKEGRQLSFEIMTQNPAQERIAIAYQRSLSLIGVAMSIRSVDDAQYQARSNTFDYDMIIRAFPSSLSPGTEQINRWGSSSRDAQGSFNFAGTADPEIDRMMDAMLNARTLEDFQAAVRAYDRLLVAGHYVIPLYHIGAQWVARWKYIDRPQVTPMFGYQRQTWWDARMQ</sequence>
<dbReference type="InterPro" id="IPR000914">
    <property type="entry name" value="SBP_5_dom"/>
</dbReference>
<dbReference type="EMBL" id="JAUKWQ010000005">
    <property type="protein sequence ID" value="MDO1583646.1"/>
    <property type="molecule type" value="Genomic_DNA"/>
</dbReference>
<keyword evidence="3 4" id="KW-0732">Signal</keyword>
<gene>
    <name evidence="6" type="ORF">Q2T52_16285</name>
</gene>
<name>A0ABT8SZ60_9HYPH</name>
<reference evidence="6" key="2">
    <citation type="submission" date="2023-07" db="EMBL/GenBank/DDBJ databases">
        <authorList>
            <person name="Sun H."/>
        </authorList>
    </citation>
    <scope>NUCLEOTIDE SEQUENCE</scope>
    <source>
        <strain evidence="6">05753</strain>
    </source>
</reference>
<evidence type="ECO:0000259" key="5">
    <source>
        <dbReference type="Pfam" id="PF00496"/>
    </source>
</evidence>
<dbReference type="Pfam" id="PF00496">
    <property type="entry name" value="SBP_bac_5"/>
    <property type="match status" value="1"/>
</dbReference>
<feature type="signal peptide" evidence="4">
    <location>
        <begin position="1"/>
        <end position="20"/>
    </location>
</feature>
<accession>A0ABT8SZ60</accession>
<evidence type="ECO:0000313" key="6">
    <source>
        <dbReference type="EMBL" id="MDO1583646.1"/>
    </source>
</evidence>
<proteinExistence type="inferred from homology"/>
<comment type="subcellular location">
    <subcellularLocation>
        <location evidence="1">Periplasm</location>
    </subcellularLocation>
</comment>
<comment type="similarity">
    <text evidence="2">Belongs to the bacterial solute-binding protein 5 family.</text>
</comment>
<evidence type="ECO:0000256" key="4">
    <source>
        <dbReference type="SAM" id="SignalP"/>
    </source>
</evidence>
<dbReference type="PANTHER" id="PTHR30290">
    <property type="entry name" value="PERIPLASMIC BINDING COMPONENT OF ABC TRANSPORTER"/>
    <property type="match status" value="1"/>
</dbReference>
<dbReference type="RefSeq" id="WP_302077851.1">
    <property type="nucleotide sequence ID" value="NZ_JAUKWQ010000005.1"/>
</dbReference>
<dbReference type="PIRSF" id="PIRSF002741">
    <property type="entry name" value="MppA"/>
    <property type="match status" value="1"/>
</dbReference>
<dbReference type="Gene3D" id="3.40.190.10">
    <property type="entry name" value="Periplasmic binding protein-like II"/>
    <property type="match status" value="1"/>
</dbReference>
<dbReference type="Proteomes" id="UP001169006">
    <property type="component" value="Unassembled WGS sequence"/>
</dbReference>
<evidence type="ECO:0000256" key="2">
    <source>
        <dbReference type="ARBA" id="ARBA00005695"/>
    </source>
</evidence>
<evidence type="ECO:0000256" key="3">
    <source>
        <dbReference type="ARBA" id="ARBA00022729"/>
    </source>
</evidence>
<evidence type="ECO:0000256" key="1">
    <source>
        <dbReference type="ARBA" id="ARBA00004418"/>
    </source>
</evidence>
<dbReference type="InterPro" id="IPR039424">
    <property type="entry name" value="SBP_5"/>
</dbReference>
<feature type="chain" id="PRO_5046509473" evidence="4">
    <location>
        <begin position="21"/>
        <end position="609"/>
    </location>
</feature>
<dbReference type="Gene3D" id="3.10.105.10">
    <property type="entry name" value="Dipeptide-binding Protein, Domain 3"/>
    <property type="match status" value="1"/>
</dbReference>
<comment type="caution">
    <text evidence="6">The sequence shown here is derived from an EMBL/GenBank/DDBJ whole genome shotgun (WGS) entry which is preliminary data.</text>
</comment>
<dbReference type="InterPro" id="IPR030678">
    <property type="entry name" value="Peptide/Ni-bd"/>
</dbReference>
<protein>
    <submittedName>
        <fullName evidence="6">Extracellular solute-binding protein</fullName>
    </submittedName>
</protein>
<dbReference type="SUPFAM" id="SSF53850">
    <property type="entry name" value="Periplasmic binding protein-like II"/>
    <property type="match status" value="1"/>
</dbReference>
<feature type="domain" description="Solute-binding protein family 5" evidence="5">
    <location>
        <begin position="104"/>
        <end position="522"/>
    </location>
</feature>
<reference evidence="6" key="1">
    <citation type="journal article" date="2015" name="Int. J. Syst. Evol. Microbiol.">
        <title>Rhizobium oryzicola sp. nov., potential plant-growth-promoting endophytic bacteria isolated from rice roots.</title>
        <authorList>
            <person name="Zhang X.X."/>
            <person name="Gao J.S."/>
            <person name="Cao Y.H."/>
            <person name="Sheirdil R.A."/>
            <person name="Wang X.C."/>
            <person name="Zhang L."/>
        </authorList>
    </citation>
    <scope>NUCLEOTIDE SEQUENCE</scope>
    <source>
        <strain evidence="6">05753</strain>
    </source>
</reference>
<keyword evidence="7" id="KW-1185">Reference proteome</keyword>